<gene>
    <name evidence="2" type="ORF">SAMN05444921_101297</name>
</gene>
<feature type="region of interest" description="Disordered" evidence="1">
    <location>
        <begin position="372"/>
        <end position="393"/>
    </location>
</feature>
<feature type="region of interest" description="Disordered" evidence="1">
    <location>
        <begin position="1"/>
        <end position="21"/>
    </location>
</feature>
<evidence type="ECO:0008006" key="4">
    <source>
        <dbReference type="Google" id="ProtNLM"/>
    </source>
</evidence>
<evidence type="ECO:0000256" key="1">
    <source>
        <dbReference type="SAM" id="MobiDB-lite"/>
    </source>
</evidence>
<keyword evidence="3" id="KW-1185">Reference proteome</keyword>
<dbReference type="STRING" id="1196353.SAMN05444921_101297"/>
<feature type="region of interest" description="Disordered" evidence="1">
    <location>
        <begin position="566"/>
        <end position="610"/>
    </location>
</feature>
<feature type="compositionally biased region" description="Acidic residues" evidence="1">
    <location>
        <begin position="957"/>
        <end position="985"/>
    </location>
</feature>
<feature type="region of interest" description="Disordered" evidence="1">
    <location>
        <begin position="957"/>
        <end position="1005"/>
    </location>
</feature>
<dbReference type="AlphaFoldDB" id="A0A1G9MW10"/>
<protein>
    <recommendedName>
        <fullName evidence="4">Tetratricopeptide repeat-containing protein</fullName>
    </recommendedName>
</protein>
<reference evidence="3" key="1">
    <citation type="submission" date="2016-10" db="EMBL/GenBank/DDBJ databases">
        <authorList>
            <person name="Varghese N."/>
            <person name="Submissions S."/>
        </authorList>
    </citation>
    <scope>NUCLEOTIDE SEQUENCE [LARGE SCALE GENOMIC DNA]</scope>
    <source>
        <strain evidence="3">CGMCC 4.7042</strain>
    </source>
</reference>
<name>A0A1G9MW10_9ACTN</name>
<organism evidence="2 3">
    <name type="scientific">Streptomyces wuyuanensis</name>
    <dbReference type="NCBI Taxonomy" id="1196353"/>
    <lineage>
        <taxon>Bacteria</taxon>
        <taxon>Bacillati</taxon>
        <taxon>Actinomycetota</taxon>
        <taxon>Actinomycetes</taxon>
        <taxon>Kitasatosporales</taxon>
        <taxon>Streptomycetaceae</taxon>
        <taxon>Streptomyces</taxon>
    </lineage>
</organism>
<evidence type="ECO:0000313" key="2">
    <source>
        <dbReference type="EMBL" id="SDL77805.1"/>
    </source>
</evidence>
<feature type="compositionally biased region" description="Basic and acidic residues" evidence="1">
    <location>
        <begin position="566"/>
        <end position="577"/>
    </location>
</feature>
<dbReference type="Proteomes" id="UP000199063">
    <property type="component" value="Unassembled WGS sequence"/>
</dbReference>
<dbReference type="OrthoDB" id="56388at2"/>
<proteinExistence type="predicted"/>
<dbReference type="Gene3D" id="1.25.40.10">
    <property type="entry name" value="Tetratricopeptide repeat domain"/>
    <property type="match status" value="1"/>
</dbReference>
<accession>A0A1G9MW10</accession>
<dbReference type="GeneID" id="40827634"/>
<dbReference type="InterPro" id="IPR011990">
    <property type="entry name" value="TPR-like_helical_dom_sf"/>
</dbReference>
<dbReference type="SUPFAM" id="SSF81901">
    <property type="entry name" value="HCP-like"/>
    <property type="match status" value="1"/>
</dbReference>
<evidence type="ECO:0000313" key="3">
    <source>
        <dbReference type="Proteomes" id="UP000199063"/>
    </source>
</evidence>
<dbReference type="EMBL" id="FNHI01000001">
    <property type="protein sequence ID" value="SDL77805.1"/>
    <property type="molecule type" value="Genomic_DNA"/>
</dbReference>
<sequence>MTSMTPDEIRQGLGENSCAPHGAARNARAEALSAAAEATGDRELFRRSLQGLIDAYEYSAERTRMVVPFARLLQEYDKDPSSFGSYEVHSLFWRFKWVAGRIVESPEIPLGTVDRWLTDMERRYRLAGYSERAVRQAEFHLADAIGDEDRMDRAMAGWAAAERDGMSDCHACEINTQGWYRARKGDDARAVEIWEPVLSGGKSCMEEPHRVLAHSLLPLVRLGRSAEARSHHLRGYRMTRGKDSLLRSVGEHIEFCALTGNESRGLEILAEHASHLGPLADVESQMEFTGGILVLLRRLVDLGHGELPAASYQGTPRTVGELYELLHADAFGIAARFDARNGSAHVSAQLSERIARQPLVDALPLGVRNQALPSGTVPARPARTLPESGASASGLAATGTTAAAGPVGVGVASAGGTGPGTADADFPALVERARAARRRGHPSADDLWTAVARLAGAHEDGADAGLAGDLLEHRAHTAAIAGEAEAVTLFTEAAGAHREAGEHGRAAWADLAAAGTAVQFGSAPQEIRRLLGTALASAEAVDGSDPARPRRLASAELTRIRIESFLRGHEEHSRGADDGQEGQDGTGEGPEGAEQAAGHGDGAGHDVPGHGVDALMVAELEAFVAGAGASGSGEAAVAADVADVVGAAELLLAKLALTVGDLVRADPLLDSAARHCLAAERPWEAVEPLAVRARVLAALGALGEAEAVARTALEHAGEVTDGGEQASVRMSLAEALMRRGGEGAEEAAVHALDAAHWFDQEGLAGSGGARARLLLARAYAVTDRTAEAAEVLQSALPDLLEHGEEEGVQARETLGRLLQELRDPRAAAEQFLQAAETVKGWGEPGPEAGLAHSAAEALGQAGLRKESESAYARALELYRLAGDNPVGEVRALRSLAWMSAGDDHDEGEDDAGSGADRERARSLMEQALDVLDGSDEPQLRYERAQTWLQLAQLLDDGLDHDDHDEDEDAEELDGEEQFDETDDPGVAEHGAGEGAGEGSGPDSDAATREEMVRLLDRAGAAFAEFGEAALRDRVQCLVRAAWTERALGRAEDGVARMDALVGELKELESEAATGLLRHADYVREQLNAAVSGG</sequence>
<feature type="region of interest" description="Disordered" evidence="1">
    <location>
        <begin position="900"/>
        <end position="919"/>
    </location>
</feature>
<dbReference type="RefSeq" id="WP_093651916.1">
    <property type="nucleotide sequence ID" value="NZ_FNHI01000001.1"/>
</dbReference>